<accession>A0A518G7Q7</accession>
<keyword evidence="1" id="KW-0175">Coiled coil</keyword>
<evidence type="ECO:0000259" key="2">
    <source>
        <dbReference type="Pfam" id="PF13476"/>
    </source>
</evidence>
<protein>
    <submittedName>
        <fullName evidence="3">Chromosome segregation protein</fullName>
    </submittedName>
</protein>
<feature type="domain" description="Rad50/SbcC-type AAA" evidence="2">
    <location>
        <begin position="5"/>
        <end position="237"/>
    </location>
</feature>
<dbReference type="AlphaFoldDB" id="A0A518G7Q7"/>
<evidence type="ECO:0000256" key="1">
    <source>
        <dbReference type="SAM" id="Coils"/>
    </source>
</evidence>
<sequence length="685" mass="77848">MKIKKLVLDNFGLFRGHNEIDLDTRVVRGKVKPIVLIGGKNGSGKTSILESIRLCLYGSQGIADRISVKGYEQYLRGRVHRDDSLLINPTSAAVTLIFEHAHIGAKHEFTVTRSWDVKENSVSSSLEVFRDGTPLDEIDRENAEEFLRDLVPPGVAQLYFFDGEKIQELAEAEDVDAALSDAIKNLLGLELVDRLQADLRIYKNRIDNEDANADVVKTIEAMDNELLERRSELVELRKSHDAAVSQSDSIRKDIARQEARIAKEGGAYANKREELEVQKRSHTARIEELENEIRRHAENLLPFTIVPQLCNEVEFQLSAERKIQEWNAVEKVVEDRGSKFQITVKKLLRQHEKDIGAEILSGIESEILVALMHFVEKPKELSTASAIHNLSSDQQARLLTGIERARTEVPGQIEKLRKSLEKETRSLLKAEQALKKVPSEDQLKPMVEAINELNQQLGASQTIVRQKESALGSADFAIKELERKLEKAEKLKRESGKLHQKQEFAERVQAVLEEYHKKLLQAKSTELGEALIKRFSQLWRKGDRAKRIEINPTTYEVVLYDRHDRAVPKKELSAGEKQIYAIAILWALADVSGRPLPMVIDTPLGRLDGDHRNHLVERYFPHASHQVIILSTDTEIDEEYFNDLSPSVSHAIHLHYAKDDARTIVEDGYFWKRRSTKKELAGATQ</sequence>
<dbReference type="Gene3D" id="3.40.50.300">
    <property type="entry name" value="P-loop containing nucleotide triphosphate hydrolases"/>
    <property type="match status" value="2"/>
</dbReference>
<evidence type="ECO:0000313" key="3">
    <source>
        <dbReference type="EMBL" id="QDV24626.1"/>
    </source>
</evidence>
<evidence type="ECO:0000313" key="4">
    <source>
        <dbReference type="Proteomes" id="UP000318017"/>
    </source>
</evidence>
<dbReference type="SUPFAM" id="SSF52540">
    <property type="entry name" value="P-loop containing nucleoside triphosphate hydrolases"/>
    <property type="match status" value="1"/>
</dbReference>
<dbReference type="REBASE" id="356388">
    <property type="entry name" value="M.Pba31aDndDP"/>
</dbReference>
<dbReference type="InterPro" id="IPR027417">
    <property type="entry name" value="P-loop_NTPase"/>
</dbReference>
<dbReference type="NCBIfam" id="TIGR03185">
    <property type="entry name" value="DNA_S_dndD"/>
    <property type="match status" value="1"/>
</dbReference>
<dbReference type="Pfam" id="PF13476">
    <property type="entry name" value="AAA_23"/>
    <property type="match status" value="1"/>
</dbReference>
<feature type="coiled-coil region" evidence="1">
    <location>
        <begin position="272"/>
        <end position="299"/>
    </location>
</feature>
<dbReference type="InterPro" id="IPR017599">
    <property type="entry name" value="DNA_S_DndD"/>
</dbReference>
<dbReference type="InterPro" id="IPR038729">
    <property type="entry name" value="Rad50/SbcC_AAA"/>
</dbReference>
<gene>
    <name evidence="3" type="ORF">Q31a_29460</name>
</gene>
<reference evidence="3 4" key="1">
    <citation type="submission" date="2019-02" db="EMBL/GenBank/DDBJ databases">
        <title>Deep-cultivation of Planctomycetes and their phenomic and genomic characterization uncovers novel biology.</title>
        <authorList>
            <person name="Wiegand S."/>
            <person name="Jogler M."/>
            <person name="Boedeker C."/>
            <person name="Pinto D."/>
            <person name="Vollmers J."/>
            <person name="Rivas-Marin E."/>
            <person name="Kohn T."/>
            <person name="Peeters S.H."/>
            <person name="Heuer A."/>
            <person name="Rast P."/>
            <person name="Oberbeckmann S."/>
            <person name="Bunk B."/>
            <person name="Jeske O."/>
            <person name="Meyerdierks A."/>
            <person name="Storesund J.E."/>
            <person name="Kallscheuer N."/>
            <person name="Luecker S."/>
            <person name="Lage O.M."/>
            <person name="Pohl T."/>
            <person name="Merkel B.J."/>
            <person name="Hornburger P."/>
            <person name="Mueller R.-W."/>
            <person name="Bruemmer F."/>
            <person name="Labrenz M."/>
            <person name="Spormann A.M."/>
            <person name="Op den Camp H."/>
            <person name="Overmann J."/>
            <person name="Amann R."/>
            <person name="Jetten M.S.M."/>
            <person name="Mascher T."/>
            <person name="Medema M.H."/>
            <person name="Devos D.P."/>
            <person name="Kaster A.-K."/>
            <person name="Ovreas L."/>
            <person name="Rohde M."/>
            <person name="Galperin M.Y."/>
            <person name="Jogler C."/>
        </authorList>
    </citation>
    <scope>NUCLEOTIDE SEQUENCE [LARGE SCALE GENOMIC DNA]</scope>
    <source>
        <strain evidence="3 4">Q31a</strain>
    </source>
</reference>
<dbReference type="KEGG" id="ahel:Q31a_29460"/>
<organism evidence="3 4">
    <name type="scientific">Aureliella helgolandensis</name>
    <dbReference type="NCBI Taxonomy" id="2527968"/>
    <lineage>
        <taxon>Bacteria</taxon>
        <taxon>Pseudomonadati</taxon>
        <taxon>Planctomycetota</taxon>
        <taxon>Planctomycetia</taxon>
        <taxon>Pirellulales</taxon>
        <taxon>Pirellulaceae</taxon>
        <taxon>Aureliella</taxon>
    </lineage>
</organism>
<dbReference type="PANTHER" id="PTHR32114">
    <property type="entry name" value="ABC TRANSPORTER ABCH.3"/>
    <property type="match status" value="1"/>
</dbReference>
<dbReference type="PANTHER" id="PTHR32114:SF2">
    <property type="entry name" value="ABC TRANSPORTER ABCH.3"/>
    <property type="match status" value="1"/>
</dbReference>
<dbReference type="RefSeq" id="WP_197356806.1">
    <property type="nucleotide sequence ID" value="NZ_CP036298.1"/>
</dbReference>
<keyword evidence="4" id="KW-1185">Reference proteome</keyword>
<feature type="coiled-coil region" evidence="1">
    <location>
        <begin position="471"/>
        <end position="501"/>
    </location>
</feature>
<dbReference type="EMBL" id="CP036298">
    <property type="protein sequence ID" value="QDV24626.1"/>
    <property type="molecule type" value="Genomic_DNA"/>
</dbReference>
<proteinExistence type="predicted"/>
<dbReference type="GO" id="GO:0016887">
    <property type="term" value="F:ATP hydrolysis activity"/>
    <property type="evidence" value="ECO:0007669"/>
    <property type="project" value="InterPro"/>
</dbReference>
<dbReference type="Proteomes" id="UP000318017">
    <property type="component" value="Chromosome"/>
</dbReference>
<name>A0A518G7Q7_9BACT</name>
<dbReference type="GO" id="GO:0006302">
    <property type="term" value="P:double-strand break repair"/>
    <property type="evidence" value="ECO:0007669"/>
    <property type="project" value="InterPro"/>
</dbReference>